<dbReference type="GO" id="GO:0008295">
    <property type="term" value="P:spermidine biosynthetic process"/>
    <property type="evidence" value="ECO:0007669"/>
    <property type="project" value="InterPro"/>
</dbReference>
<evidence type="ECO:0000313" key="2">
    <source>
        <dbReference type="Proteomes" id="UP000239007"/>
    </source>
</evidence>
<dbReference type="GO" id="GO:0004014">
    <property type="term" value="F:adenosylmethionine decarboxylase activity"/>
    <property type="evidence" value="ECO:0007669"/>
    <property type="project" value="InterPro"/>
</dbReference>
<dbReference type="InterPro" id="IPR048283">
    <property type="entry name" value="AdoMetDC-like"/>
</dbReference>
<protein>
    <submittedName>
        <fullName evidence="1">Uncharacterized protein</fullName>
    </submittedName>
</protein>
<dbReference type="Proteomes" id="UP000239007">
    <property type="component" value="Unassembled WGS sequence"/>
</dbReference>
<reference evidence="1 2" key="1">
    <citation type="submission" date="2016-12" db="EMBL/GenBank/DDBJ databases">
        <title>Diversity of luminous bacteria.</title>
        <authorList>
            <person name="Yoshizawa S."/>
            <person name="Kogure K."/>
        </authorList>
    </citation>
    <scope>NUCLEOTIDE SEQUENCE [LARGE SCALE GENOMIC DNA]</scope>
    <source>
        <strain evidence="1 2">SA4-48</strain>
    </source>
</reference>
<dbReference type="RefSeq" id="WP_105052749.1">
    <property type="nucleotide sequence ID" value="NZ_BMYG01000006.1"/>
</dbReference>
<dbReference type="EMBL" id="MSCH01000003">
    <property type="protein sequence ID" value="PQJ54236.1"/>
    <property type="molecule type" value="Genomic_DNA"/>
</dbReference>
<evidence type="ECO:0000313" key="1">
    <source>
        <dbReference type="EMBL" id="PQJ54236.1"/>
    </source>
</evidence>
<dbReference type="PANTHER" id="PTHR11570">
    <property type="entry name" value="S-ADENOSYLMETHIONINE DECARBOXYLASE"/>
    <property type="match status" value="1"/>
</dbReference>
<dbReference type="Pfam" id="PF01536">
    <property type="entry name" value="SAM_decarbox"/>
    <property type="match status" value="1"/>
</dbReference>
<dbReference type="InterPro" id="IPR016067">
    <property type="entry name" value="S-AdoMet_deCO2ase_core"/>
</dbReference>
<dbReference type="OrthoDB" id="5289311at2"/>
<dbReference type="InterPro" id="IPR018166">
    <property type="entry name" value="S-AdoMet_deCO2ase_CS"/>
</dbReference>
<comment type="caution">
    <text evidence="1">The sequence shown here is derived from an EMBL/GenBank/DDBJ whole genome shotgun (WGS) entry which is preliminary data.</text>
</comment>
<dbReference type="PROSITE" id="PS01336">
    <property type="entry name" value="ADOMETDC"/>
    <property type="match status" value="1"/>
</dbReference>
<sequence>MFFEGAEKKAEIQVDSEKLSLLNDIPNEYWHDLVHKCEAKILSSIENKYCKAFLLSESSLFVWDDRFLILTCGETKLINSIEFFIQTYDVAILKQVTYQRKNEYFSHAQPSCFGDDLKILAKYVDGQAYRFGALDGHHNYIFHYENDFEADQQDKTYELLAYQISERASKLLSTEGLSKQQIRTLFNFDQLIPEFVIDDFVFDPYGYSLNAIKDDKYLTIHVTPQESSSYVSFESNIDLISLTPQIMKVLEPESFDILTYNEFDYVEKVNQFIPSEYQATCKIQQTLTNGYEVKFSNYLKPSAEFTSPAKININGDNHAL</sequence>
<dbReference type="Gene3D" id="3.60.90.10">
    <property type="entry name" value="S-adenosylmethionine decarboxylase"/>
    <property type="match status" value="1"/>
</dbReference>
<accession>A0A2S7UW78</accession>
<organism evidence="1 2">
    <name type="scientific">Psychrosphaera saromensis</name>
    <dbReference type="NCBI Taxonomy" id="716813"/>
    <lineage>
        <taxon>Bacteria</taxon>
        <taxon>Pseudomonadati</taxon>
        <taxon>Pseudomonadota</taxon>
        <taxon>Gammaproteobacteria</taxon>
        <taxon>Alteromonadales</taxon>
        <taxon>Pseudoalteromonadaceae</taxon>
        <taxon>Psychrosphaera</taxon>
    </lineage>
</organism>
<dbReference type="AlphaFoldDB" id="A0A2S7UW78"/>
<dbReference type="SUPFAM" id="SSF56276">
    <property type="entry name" value="S-adenosylmethionine decarboxylase"/>
    <property type="match status" value="1"/>
</dbReference>
<gene>
    <name evidence="1" type="ORF">BTO11_11615</name>
</gene>
<name>A0A2S7UW78_9GAMM</name>
<proteinExistence type="predicted"/>
<dbReference type="PANTHER" id="PTHR11570:SF0">
    <property type="entry name" value="S-ADENOSYLMETHIONINE DECARBOXYLASE PROENZYME"/>
    <property type="match status" value="1"/>
</dbReference>
<keyword evidence="2" id="KW-1185">Reference proteome</keyword>